<evidence type="ECO:0000313" key="1">
    <source>
        <dbReference type="EMBL" id="KKS03160.1"/>
    </source>
</evidence>
<dbReference type="EMBL" id="LCBB01000005">
    <property type="protein sequence ID" value="KKS03160.1"/>
    <property type="molecule type" value="Genomic_DNA"/>
</dbReference>
<name>A0A0G0VQH0_UNCKA</name>
<reference evidence="1 2" key="1">
    <citation type="journal article" date="2015" name="Nature">
        <title>rRNA introns, odd ribosomes, and small enigmatic genomes across a large radiation of phyla.</title>
        <authorList>
            <person name="Brown C.T."/>
            <person name="Hug L.A."/>
            <person name="Thomas B.C."/>
            <person name="Sharon I."/>
            <person name="Castelle C.J."/>
            <person name="Singh A."/>
            <person name="Wilkins M.J."/>
            <person name="Williams K.H."/>
            <person name="Banfield J.F."/>
        </authorList>
    </citation>
    <scope>NUCLEOTIDE SEQUENCE [LARGE SCALE GENOMIC DNA]</scope>
</reference>
<dbReference type="InterPro" id="IPR008928">
    <property type="entry name" value="6-hairpin_glycosidase_sf"/>
</dbReference>
<dbReference type="Gene3D" id="1.50.10.20">
    <property type="match status" value="1"/>
</dbReference>
<proteinExistence type="predicted"/>
<accession>A0A0G0VQH0</accession>
<dbReference type="GO" id="GO:0005975">
    <property type="term" value="P:carbohydrate metabolic process"/>
    <property type="evidence" value="ECO:0007669"/>
    <property type="project" value="InterPro"/>
</dbReference>
<dbReference type="Proteomes" id="UP000033947">
    <property type="component" value="Unassembled WGS sequence"/>
</dbReference>
<comment type="caution">
    <text evidence="1">The sequence shown here is derived from an EMBL/GenBank/DDBJ whole genome shotgun (WGS) entry which is preliminary data.</text>
</comment>
<dbReference type="SUPFAM" id="SSF48208">
    <property type="entry name" value="Six-hairpin glycosidases"/>
    <property type="match status" value="1"/>
</dbReference>
<organism evidence="1 2">
    <name type="scientific">candidate division WWE3 bacterium GW2011_GWC2_41_23</name>
    <dbReference type="NCBI Taxonomy" id="1619123"/>
    <lineage>
        <taxon>Bacteria</taxon>
        <taxon>Katanobacteria</taxon>
    </lineage>
</organism>
<dbReference type="AlphaFoldDB" id="A0A0G0VQH0"/>
<sequence length="389" mass="45193">MFKSRRAGTFFSLLFLLIIIILITVDLTKPFLCFNEKKQNPQETFEKNLERSLILYGNWFIKNQTDAGDFNYELNVDTGEKIPNYNIVRQAGSFYSLTHAYKYTKNDNYKKGIEKGIIFFENLIEEVEGNVPMSRIKHEGTIQSNTVAVYLLALIEYIETDNTDKDKYLETSTKLANYLLYTQRNDGSFLQRLDPAEESDYNNGESFYALIRMYKLSGDKRYLTGATKAADYIILKYSAEPFNYSVFAWAMQGMAHLYSVEHDSKYWDFMKSYTDSYFKRGGNTANLYFRGYKVPPPKGNLGVYLEGLAHVAWTAKETDPYYYSEVSLFIKKSLEYLMSLQINGPASERKSAIPWISGGICYDYRCKTQRIDITHHNLSAIYFYLTYVK</sequence>
<evidence type="ECO:0000313" key="2">
    <source>
        <dbReference type="Proteomes" id="UP000033947"/>
    </source>
</evidence>
<gene>
    <name evidence="1" type="ORF">UU55_C0005G0068</name>
</gene>
<protein>
    <submittedName>
        <fullName evidence="1">Uncharacterized protein</fullName>
    </submittedName>
</protein>